<dbReference type="PANTHER" id="PTHR12697">
    <property type="entry name" value="PBS LYASE HEAT-LIKE PROTEIN"/>
    <property type="match status" value="1"/>
</dbReference>
<dbReference type="SUPFAM" id="SSF52200">
    <property type="entry name" value="Toll/Interleukin receptor TIR domain"/>
    <property type="match status" value="1"/>
</dbReference>
<organism evidence="3 4">
    <name type="scientific">Batillaria attramentaria</name>
    <dbReference type="NCBI Taxonomy" id="370345"/>
    <lineage>
        <taxon>Eukaryota</taxon>
        <taxon>Metazoa</taxon>
        <taxon>Spiralia</taxon>
        <taxon>Lophotrochozoa</taxon>
        <taxon>Mollusca</taxon>
        <taxon>Gastropoda</taxon>
        <taxon>Caenogastropoda</taxon>
        <taxon>Sorbeoconcha</taxon>
        <taxon>Cerithioidea</taxon>
        <taxon>Batillariidae</taxon>
        <taxon>Batillaria</taxon>
    </lineage>
</organism>
<feature type="compositionally biased region" description="Basic and acidic residues" evidence="1">
    <location>
        <begin position="264"/>
        <end position="281"/>
    </location>
</feature>
<sequence>MGNLCRKDEVGSTAAVAESAAENGGGVDGEGIDNLVEEGSVRERSVCSPVRPEAEDSLDQSGQGPKPGYRPFVGPAASGNEKPGQSSKSVAKTTAVPSKESSGKADTSGDDAHPSIQKPQPGRSDSTVPKDLMISYSHNDKEMMLRVREKLEQNGISVWVDVSGLQAGVDFLSKIGEAIIEAKLFISLLSKSCVKSRYCQDELALAYVSDSAIYPVAIEDPTVIKSEMDTGMKLQLARYDWTIIGKDDFDEKFDTLIDDMKKELKRRSATDQSEKTSDKPQSKLQRQNTRHNLNRKRESKTTGRSDSPGQEMMAEKFWKDHFKTADVVKFEQFEKVFRGMFEAELSEYFPEEDQKWLMSILRREMEVEDDDQLYKHNFSSFCSIDGMPQPVWGRVFDQAQESYAMKGVFDMESSVRVEAIENLGKFRSAAVIDALRDLLSDEDANVRAVAAVSLARTEASDPVTVKFLSKTLNDKDRLVREAGCLALGHLQAKQAVSKLLHLWRNDVISHVREAANVALRQIGGPEVEKAMHVTKVLADEIRQLTTTDS</sequence>
<dbReference type="SUPFAM" id="SSF48371">
    <property type="entry name" value="ARM repeat"/>
    <property type="match status" value="1"/>
</dbReference>
<feature type="domain" description="TIR" evidence="2">
    <location>
        <begin position="128"/>
        <end position="268"/>
    </location>
</feature>
<evidence type="ECO:0000313" key="4">
    <source>
        <dbReference type="Proteomes" id="UP001519460"/>
    </source>
</evidence>
<keyword evidence="4" id="KW-1185">Reference proteome</keyword>
<dbReference type="InterPro" id="IPR035897">
    <property type="entry name" value="Toll_tir_struct_dom_sf"/>
</dbReference>
<proteinExistence type="predicted"/>
<dbReference type="AlphaFoldDB" id="A0ABD0L3H2"/>
<dbReference type="PANTHER" id="PTHR12697:SF29">
    <property type="entry name" value="TIR DOMAIN-CONTAINING PROTEIN"/>
    <property type="match status" value="1"/>
</dbReference>
<dbReference type="PROSITE" id="PS50104">
    <property type="entry name" value="TIR"/>
    <property type="match status" value="1"/>
</dbReference>
<feature type="region of interest" description="Disordered" evidence="1">
    <location>
        <begin position="16"/>
        <end position="130"/>
    </location>
</feature>
<dbReference type="InterPro" id="IPR016024">
    <property type="entry name" value="ARM-type_fold"/>
</dbReference>
<comment type="caution">
    <text evidence="3">The sequence shown here is derived from an EMBL/GenBank/DDBJ whole genome shotgun (WGS) entry which is preliminary data.</text>
</comment>
<dbReference type="Pfam" id="PF13646">
    <property type="entry name" value="HEAT_2"/>
    <property type="match status" value="1"/>
</dbReference>
<name>A0ABD0L3H2_9CAEN</name>
<dbReference type="InterPro" id="IPR000157">
    <property type="entry name" value="TIR_dom"/>
</dbReference>
<accession>A0ABD0L3H2</accession>
<dbReference type="Gene3D" id="3.40.50.10140">
    <property type="entry name" value="Toll/interleukin-1 receptor homology (TIR) domain"/>
    <property type="match status" value="1"/>
</dbReference>
<feature type="region of interest" description="Disordered" evidence="1">
    <location>
        <begin position="264"/>
        <end position="310"/>
    </location>
</feature>
<feature type="compositionally biased region" description="Polar residues" evidence="1">
    <location>
        <begin position="83"/>
        <end position="100"/>
    </location>
</feature>
<dbReference type="EMBL" id="JACVVK020000087">
    <property type="protein sequence ID" value="KAK7494066.1"/>
    <property type="molecule type" value="Genomic_DNA"/>
</dbReference>
<dbReference type="InterPro" id="IPR011989">
    <property type="entry name" value="ARM-like"/>
</dbReference>
<dbReference type="SMART" id="SM00567">
    <property type="entry name" value="EZ_HEAT"/>
    <property type="match status" value="4"/>
</dbReference>
<evidence type="ECO:0000256" key="1">
    <source>
        <dbReference type="SAM" id="MobiDB-lite"/>
    </source>
</evidence>
<evidence type="ECO:0000313" key="3">
    <source>
        <dbReference type="EMBL" id="KAK7494066.1"/>
    </source>
</evidence>
<evidence type="ECO:0000259" key="2">
    <source>
        <dbReference type="PROSITE" id="PS50104"/>
    </source>
</evidence>
<dbReference type="Gene3D" id="1.25.10.10">
    <property type="entry name" value="Leucine-rich Repeat Variant"/>
    <property type="match status" value="1"/>
</dbReference>
<protein>
    <recommendedName>
        <fullName evidence="2">TIR domain-containing protein</fullName>
    </recommendedName>
</protein>
<gene>
    <name evidence="3" type="ORF">BaRGS_00014724</name>
</gene>
<dbReference type="Pfam" id="PF13676">
    <property type="entry name" value="TIR_2"/>
    <property type="match status" value="1"/>
</dbReference>
<dbReference type="Proteomes" id="UP001519460">
    <property type="component" value="Unassembled WGS sequence"/>
</dbReference>
<reference evidence="3 4" key="1">
    <citation type="journal article" date="2023" name="Sci. Data">
        <title>Genome assembly of the Korean intertidal mud-creeper Batillaria attramentaria.</title>
        <authorList>
            <person name="Patra A.K."/>
            <person name="Ho P.T."/>
            <person name="Jun S."/>
            <person name="Lee S.J."/>
            <person name="Kim Y."/>
            <person name="Won Y.J."/>
        </authorList>
    </citation>
    <scope>NUCLEOTIDE SEQUENCE [LARGE SCALE GENOMIC DNA]</scope>
    <source>
        <strain evidence="3">Wonlab-2016</strain>
    </source>
</reference>
<dbReference type="InterPro" id="IPR004155">
    <property type="entry name" value="PBS_lyase_HEAT"/>
</dbReference>